<comment type="caution">
    <text evidence="7">The sequence shown here is derived from an EMBL/GenBank/DDBJ whole genome shotgun (WGS) entry which is preliminary data.</text>
</comment>
<feature type="domain" description="Sodium/calcium exchanger membrane region" evidence="6">
    <location>
        <begin position="189"/>
        <end position="316"/>
    </location>
</feature>
<dbReference type="InterPro" id="IPR044880">
    <property type="entry name" value="NCX_ion-bd_dom_sf"/>
</dbReference>
<evidence type="ECO:0000313" key="7">
    <source>
        <dbReference type="EMBL" id="GGM74196.1"/>
    </source>
</evidence>
<keyword evidence="4 5" id="KW-0472">Membrane</keyword>
<evidence type="ECO:0000313" key="8">
    <source>
        <dbReference type="Proteomes" id="UP000632195"/>
    </source>
</evidence>
<keyword evidence="8" id="KW-1185">Reference proteome</keyword>
<organism evidence="7 8">
    <name type="scientific">Thermogymnomonas acidicola</name>
    <dbReference type="NCBI Taxonomy" id="399579"/>
    <lineage>
        <taxon>Archaea</taxon>
        <taxon>Methanobacteriati</taxon>
        <taxon>Thermoplasmatota</taxon>
        <taxon>Thermoplasmata</taxon>
        <taxon>Thermoplasmatales</taxon>
        <taxon>Thermogymnomonas</taxon>
    </lineage>
</organism>
<feature type="transmembrane region" description="Helical" evidence="5">
    <location>
        <begin position="217"/>
        <end position="239"/>
    </location>
</feature>
<dbReference type="Gene3D" id="1.20.1420.30">
    <property type="entry name" value="NCX, central ion-binding region"/>
    <property type="match status" value="1"/>
</dbReference>
<sequence length="322" mass="34017">MHGGSRHLTQLPIFAISLILLLYYSSLPFYLSFVSVALSVPLLYLGTEALHSASMELSHRLGLSARNSGQYLLSVASVVDEIALVAVAVVYRQDSIALGAILGSSVVTLAAFLLIMPWAVPEGIRQFRRDGIFLVVPAALLLLATFLPQGQEIYGTGMLAVAAAYVVLSRSGTGDETVEGEVAPPGGLVSALSCASVVVGAWLLVRSTESISMHYSLNPLVASFIVAGIVESLPEIVMLAISLVRDPSETSTGIVSGSSIYKATAILAVPLLAGQVLIGGYHRIPALFLITALLFLAYTFFRQRKISVAVTLTVLVVSAFLL</sequence>
<dbReference type="AlphaFoldDB" id="A0AA37BRN0"/>
<dbReference type="GO" id="GO:0016020">
    <property type="term" value="C:membrane"/>
    <property type="evidence" value="ECO:0007669"/>
    <property type="project" value="UniProtKB-SubCell"/>
</dbReference>
<evidence type="ECO:0000256" key="4">
    <source>
        <dbReference type="ARBA" id="ARBA00023136"/>
    </source>
</evidence>
<feature type="domain" description="Sodium/calcium exchanger membrane region" evidence="6">
    <location>
        <begin position="32"/>
        <end position="167"/>
    </location>
</feature>
<evidence type="ECO:0000256" key="3">
    <source>
        <dbReference type="ARBA" id="ARBA00022989"/>
    </source>
</evidence>
<feature type="transmembrane region" description="Helical" evidence="5">
    <location>
        <begin position="7"/>
        <end position="24"/>
    </location>
</feature>
<dbReference type="InterPro" id="IPR004837">
    <property type="entry name" value="NaCa_Exmemb"/>
</dbReference>
<dbReference type="RefSeq" id="WP_188680869.1">
    <property type="nucleotide sequence ID" value="NZ_BMNY01000001.1"/>
</dbReference>
<name>A0AA37BRN0_9ARCH</name>
<feature type="transmembrane region" description="Helical" evidence="5">
    <location>
        <begin position="153"/>
        <end position="170"/>
    </location>
</feature>
<feature type="transmembrane region" description="Helical" evidence="5">
    <location>
        <begin position="131"/>
        <end position="147"/>
    </location>
</feature>
<evidence type="ECO:0000256" key="2">
    <source>
        <dbReference type="ARBA" id="ARBA00022692"/>
    </source>
</evidence>
<feature type="transmembrane region" description="Helical" evidence="5">
    <location>
        <begin position="284"/>
        <end position="301"/>
    </location>
</feature>
<dbReference type="GO" id="GO:0055085">
    <property type="term" value="P:transmembrane transport"/>
    <property type="evidence" value="ECO:0007669"/>
    <property type="project" value="InterPro"/>
</dbReference>
<reference evidence="7" key="1">
    <citation type="journal article" date="2014" name="Int. J. Syst. Evol. Microbiol.">
        <title>Complete genome sequence of Corynebacterium casei LMG S-19264T (=DSM 44701T), isolated from a smear-ripened cheese.</title>
        <authorList>
            <consortium name="US DOE Joint Genome Institute (JGI-PGF)"/>
            <person name="Walter F."/>
            <person name="Albersmeier A."/>
            <person name="Kalinowski J."/>
            <person name="Ruckert C."/>
        </authorList>
    </citation>
    <scope>NUCLEOTIDE SEQUENCE</scope>
    <source>
        <strain evidence="7">JCM 13583</strain>
    </source>
</reference>
<comment type="subcellular location">
    <subcellularLocation>
        <location evidence="1">Membrane</location>
        <topology evidence="1">Multi-pass membrane protein</topology>
    </subcellularLocation>
</comment>
<gene>
    <name evidence="7" type="ORF">GCM10007108_10230</name>
</gene>
<evidence type="ECO:0000256" key="5">
    <source>
        <dbReference type="SAM" id="Phobius"/>
    </source>
</evidence>
<keyword evidence="2 5" id="KW-0812">Transmembrane</keyword>
<protein>
    <recommendedName>
        <fullName evidence="6">Sodium/calcium exchanger membrane region domain-containing protein</fullName>
    </recommendedName>
</protein>
<feature type="transmembrane region" description="Helical" evidence="5">
    <location>
        <begin position="182"/>
        <end position="205"/>
    </location>
</feature>
<dbReference type="Proteomes" id="UP000632195">
    <property type="component" value="Unassembled WGS sequence"/>
</dbReference>
<evidence type="ECO:0000256" key="1">
    <source>
        <dbReference type="ARBA" id="ARBA00004141"/>
    </source>
</evidence>
<dbReference type="Pfam" id="PF01699">
    <property type="entry name" value="Na_Ca_ex"/>
    <property type="match status" value="2"/>
</dbReference>
<evidence type="ECO:0000259" key="6">
    <source>
        <dbReference type="Pfam" id="PF01699"/>
    </source>
</evidence>
<feature type="transmembrane region" description="Helical" evidence="5">
    <location>
        <begin position="97"/>
        <end position="119"/>
    </location>
</feature>
<dbReference type="EMBL" id="BMNY01000001">
    <property type="protein sequence ID" value="GGM74196.1"/>
    <property type="molecule type" value="Genomic_DNA"/>
</dbReference>
<feature type="transmembrane region" description="Helical" evidence="5">
    <location>
        <begin position="260"/>
        <end position="278"/>
    </location>
</feature>
<keyword evidence="3 5" id="KW-1133">Transmembrane helix</keyword>
<accession>A0AA37BRN0</accession>
<reference evidence="7" key="2">
    <citation type="submission" date="2022-09" db="EMBL/GenBank/DDBJ databases">
        <authorList>
            <person name="Sun Q."/>
            <person name="Ohkuma M."/>
        </authorList>
    </citation>
    <scope>NUCLEOTIDE SEQUENCE</scope>
    <source>
        <strain evidence="7">JCM 13583</strain>
    </source>
</reference>
<proteinExistence type="predicted"/>